<dbReference type="CDD" id="cd19534">
    <property type="entry name" value="E_NRPS"/>
    <property type="match status" value="1"/>
</dbReference>
<dbReference type="CDD" id="cd19531">
    <property type="entry name" value="LCL_NRPS-like"/>
    <property type="match status" value="1"/>
</dbReference>
<dbReference type="RefSeq" id="WP_230843395.1">
    <property type="nucleotide sequence ID" value="NZ_CP063845.1"/>
</dbReference>
<feature type="domain" description="Carrier" evidence="6">
    <location>
        <begin position="2518"/>
        <end position="2593"/>
    </location>
</feature>
<dbReference type="InterPro" id="IPR036736">
    <property type="entry name" value="ACP-like_sf"/>
</dbReference>
<dbReference type="Gene3D" id="3.40.50.1820">
    <property type="entry name" value="alpha/beta hydrolase"/>
    <property type="match status" value="1"/>
</dbReference>
<dbReference type="EMBL" id="CP063845">
    <property type="protein sequence ID" value="UFP96150.1"/>
    <property type="molecule type" value="Genomic_DNA"/>
</dbReference>
<evidence type="ECO:0000256" key="1">
    <source>
        <dbReference type="ARBA" id="ARBA00001957"/>
    </source>
</evidence>
<dbReference type="NCBIfam" id="TIGR01733">
    <property type="entry name" value="AA-adenyl-dom"/>
    <property type="match status" value="2"/>
</dbReference>
<keyword evidence="4" id="KW-0677">Repeat</keyword>
<dbReference type="CDD" id="cd19543">
    <property type="entry name" value="DCL_NRPS"/>
    <property type="match status" value="1"/>
</dbReference>
<dbReference type="InterPro" id="IPR001242">
    <property type="entry name" value="Condensation_dom"/>
</dbReference>
<dbReference type="CDD" id="cd12117">
    <property type="entry name" value="A_NRPS_Srf_like"/>
    <property type="match status" value="1"/>
</dbReference>
<dbReference type="PROSITE" id="PS50075">
    <property type="entry name" value="CARRIER"/>
    <property type="match status" value="2"/>
</dbReference>
<proteinExistence type="predicted"/>
<name>A0ABY3PR61_9CYAN</name>
<organism evidence="7 8">
    <name type="scientific">Gloeobacter morelensis MG652769</name>
    <dbReference type="NCBI Taxonomy" id="2781736"/>
    <lineage>
        <taxon>Bacteria</taxon>
        <taxon>Bacillati</taxon>
        <taxon>Cyanobacteriota</taxon>
        <taxon>Cyanophyceae</taxon>
        <taxon>Gloeobacterales</taxon>
        <taxon>Gloeobacteraceae</taxon>
        <taxon>Gloeobacter</taxon>
        <taxon>Gloeobacter morelensis</taxon>
    </lineage>
</organism>
<keyword evidence="2" id="KW-0596">Phosphopantetheine</keyword>
<dbReference type="Gene3D" id="1.10.1200.10">
    <property type="entry name" value="ACP-like"/>
    <property type="match status" value="1"/>
</dbReference>
<evidence type="ECO:0000313" key="8">
    <source>
        <dbReference type="Proteomes" id="UP001054846"/>
    </source>
</evidence>
<dbReference type="NCBIfam" id="NF003417">
    <property type="entry name" value="PRK04813.1"/>
    <property type="match status" value="2"/>
</dbReference>
<dbReference type="PANTHER" id="PTHR45527">
    <property type="entry name" value="NONRIBOSOMAL PEPTIDE SYNTHETASE"/>
    <property type="match status" value="1"/>
</dbReference>
<dbReference type="InterPro" id="IPR009081">
    <property type="entry name" value="PP-bd_ACP"/>
</dbReference>
<reference evidence="7 8" key="1">
    <citation type="journal article" date="2021" name="Genome Biol. Evol.">
        <title>Complete Genome Sequencing of a Novel Gloeobacter Species from a Waterfall Cave in Mexico.</title>
        <authorList>
            <person name="Saw J.H."/>
            <person name="Cardona T."/>
            <person name="Montejano G."/>
        </authorList>
    </citation>
    <scope>NUCLEOTIDE SEQUENCE [LARGE SCALE GENOMIC DNA]</scope>
    <source>
        <strain evidence="7">MG652769</strain>
    </source>
</reference>
<dbReference type="InterPro" id="IPR000873">
    <property type="entry name" value="AMP-dep_synth/lig_dom"/>
</dbReference>
<dbReference type="SUPFAM" id="SSF52777">
    <property type="entry name" value="CoA-dependent acyltransferases"/>
    <property type="match status" value="6"/>
</dbReference>
<evidence type="ECO:0000313" key="7">
    <source>
        <dbReference type="EMBL" id="UFP96150.1"/>
    </source>
</evidence>
<dbReference type="Pfam" id="PF13193">
    <property type="entry name" value="AMP-binding_C"/>
    <property type="match status" value="2"/>
</dbReference>
<dbReference type="Pfam" id="PF00550">
    <property type="entry name" value="PP-binding"/>
    <property type="match status" value="2"/>
</dbReference>
<dbReference type="Gene3D" id="3.30.559.10">
    <property type="entry name" value="Chloramphenicol acetyltransferase-like domain"/>
    <property type="match status" value="3"/>
</dbReference>
<accession>A0ABY3PR61</accession>
<evidence type="ECO:0000256" key="4">
    <source>
        <dbReference type="ARBA" id="ARBA00022737"/>
    </source>
</evidence>
<dbReference type="InterPro" id="IPR010071">
    <property type="entry name" value="AA_adenyl_dom"/>
</dbReference>
<comment type="cofactor">
    <cofactor evidence="1">
        <name>pantetheine 4'-phosphate</name>
        <dbReference type="ChEBI" id="CHEBI:47942"/>
    </cofactor>
</comment>
<dbReference type="InterPro" id="IPR020806">
    <property type="entry name" value="PKS_PP-bd"/>
</dbReference>
<dbReference type="Pfam" id="PF00668">
    <property type="entry name" value="Condensation"/>
    <property type="match status" value="3"/>
</dbReference>
<dbReference type="PROSITE" id="PS00012">
    <property type="entry name" value="PHOSPHOPANTETHEINE"/>
    <property type="match status" value="2"/>
</dbReference>
<feature type="domain" description="Carrier" evidence="6">
    <location>
        <begin position="1002"/>
        <end position="1076"/>
    </location>
</feature>
<dbReference type="SMART" id="SM00823">
    <property type="entry name" value="PKS_PP"/>
    <property type="match status" value="2"/>
</dbReference>
<keyword evidence="3" id="KW-0597">Phosphoprotein</keyword>
<dbReference type="SUPFAM" id="SSF56801">
    <property type="entry name" value="Acetyl-CoA synthetase-like"/>
    <property type="match status" value="2"/>
</dbReference>
<sequence length="2624" mass="288232">MTTNIDPNRLTSEQKRLALAQLLREKAAEPKQSALSSSQQRLWFLQQLDPESAAFNIPLIICVNAEVCPERLKRALNAVLQRHQVLRSTFELVGGQPVQTVVPALTVALSTTDLRNQLEADWKTQVQRLAQAQAQKPFDLACAPLLRAHLLRLGEVRYVLIVIVHHIVFDGWSTGVLLRELGKVYDADGYPPPTGRPVQYFDFVRWQHERVRGEALETHLAYWKARLQGAPCSLALPTDRPRPAIQTFRGASQPLELSQPVTVALKALAQRAGATPFMALMAAFGVLLHRYSGETDLVIGTNFANRENSDFWGLIGPFSNTIPIRIDLSGDVSFSELLANTREVSLEAYEHQDLPFEKLVKALRLEPDASRNLLFQVGFDMQNFLGPEAASEAALSLLDAHNGTAKLDLSLSLYEYDQRLVGFFEYNTDLFEPETIARLAGHFQTLIAGIVDCPRARLSQLPLLAEAERQLVLVEWNATASTYPDTCLHVLFEQQAARTPDATALVYEGEQLSYRELNVRANRLAHRLRHLGVGAETLVGLCVERSPLIVIGMLAILKAGGAYVPLDPAYPAERLAFILADAQVSVLLTQAHLAPTLLPSTGTPVLFLEEFAAPGDAENLPTVTTADHLAYVIYTSGSTGRPKGVLTQHRSVVNHIESIRAKFALTPADRVLQFVSISFDHSAEEIYPTLASGATLVLRSEAMLQSAQSFWQKCRDWRLSVLNLPTAYWHELTNHLGSERHRFPPSLRLVVIGGEQALAERLRLWRSHLGLHPRVINSYGPTEATASATMHELSATARMDTASQGLPIGRPLPNAQAYILDSSGQPVPVGVAGELYLGGPGLARGYLGRAGLTAEKFVPHPYSEQPGARLYRSGDLARFGADGAIEFVGRTDGQAKIRGYRIEPGEVEAALSGHPDVCACAVLARADGPGADKRLVAYLVMEAGSPESELRAWLQERLPAYMLPALYVFLPELPLNANGKLDRRALPAPEAVRPEAGANFALARTPVERVLAQIWESVLGVGRVGLHDNFFELGGDSILSIQVVARAAQAGLQLNIKQLFIHRTIAELAAVATQAPAIQIKQEAVTGPLPLTPIQRWFFEQEFAEPQHWNMVLLLEAKQKLDPALLEAAVAQLLAHHDGLRLRFTPGVSGWEQRNEGVGPEAVFECIDLSTLPPAEQQPALQAAAALRQAGLNLAEGPLMRVVLFELGQDSARLLLVVHHLAIDGVSWRLLIEDLQTAYQRLSEHRPPALPPKTSSFQEWACHFEQYAQSPALQAELAYWSAPVRARIRPLPVDCIGANTEASARTLQVGLGVEETTALLRKVPGVYRTTINDVLLTALAQAVSEWTGQTALLFDLEGHGREEIFDDLILARTVGWFTALFPVVLALPGNADEAEALKTVKEQLRALPNQGLGYGLLRYSCHDERAAAQLRQLPQAEIRFNYLGQFDQTLPESSIFKLAHEPSGPIHHLQAQRCHLIEVDSLIIEGRLQMNWTYSANRHRPATLEALTQGFIRALRGLIAHCLSVGKGSYTPSDFPNTALSRIRLDALQATYPDLIDLYPLSPTQRGMLFHTLYAPEAGVYVGHLSLTLHTDLSIPVFKRAWQQLLERHPVLRTIFVWEDLDEPVQVVCQGVALPLEQYDWRDLDPLTQQERLEECLAAQRRRGFDLACPPLMRLLLIRLSDDVSRLIWSHHHLLIDGWSMNVIYKELSTLYEAALVGQSVHLGRTSSFRDHIDWLTKQDLAQAERFWRQTLAGFYRSTPLGVDSAAGDPQGQSYLNEQTSLSATATDGLVAFAQRHQLTLNTVVQGAWALLLRQYSNEEDIVFGTVVSGRAGGRAGVESLVGLLVNALPIRVQASGQATVLPWLKQLQNQQAELFEYEHSPLVQVQTWSEVPHGQPLFESLLAFENYPTHTISAEQAQPPLAAHDVQFIGYANYPLTVVAVPGPQLFLQLSYDRHRFDPPTITRMLGHLQILLAGIVAHPEARLSQLPLLSESERRQVLVEWNPAVPTAETACVHELFERHAELTPEAPALEWADTQRLSYGELNTRANRLAHRLQALGVGPGSLVGLFAERSAEAVIGMLAILKAGGAYVPLDPAYPAERLTYLLTDAQVPVLLAQEHLAPILPTSNARVLFFADADVQGPEDGENLSAEVSSAALACVMYTSGSTGNPKGVLVPHQAINRLVREPGYLHFHSEQVFLQFAPLCFDAATFEIWGPLLNGARLAIAPAGPLGSSELAALITTHAVDTLWLSAGLFRVMVDEQLPVLRSLSHLLAGGDAVSLAHAERLLSSAGRCQLINGYGPTENTTFSCCHPLELGRGTPIGRPIGGTEAYILDSNGQPVPVGVAGELYLGGIGLARGYLNRAGLTAEKFVPHPYSERPGARLYRSGDLARFRVDGVIEYLGRTDDQVKIRGHRVEPGEVESVLSGHAGVRSCAVIARTDGKQGEKYLVAYVVSRGEAFLESELRAWLHNRLPSYMLPSAYVFLAELPLNINGKLDRHALPAPDAARPEAGTDFVAPRTAAEQVMAGIWLEVLGIERVGIHDNFFELGGHSLRATQVVSRIRAAFQIELPLRDVFQTPTIAGLLDTLALQWGDRAVLEAVAQTFVEVQQLSEDEIKAMLSNQ</sequence>
<evidence type="ECO:0000256" key="5">
    <source>
        <dbReference type="ARBA" id="ARBA00023194"/>
    </source>
</evidence>
<dbReference type="InterPro" id="IPR010060">
    <property type="entry name" value="NRPS_synth"/>
</dbReference>
<dbReference type="Gene3D" id="3.30.559.30">
    <property type="entry name" value="Nonribosomal peptide synthetase, condensation domain"/>
    <property type="match status" value="3"/>
</dbReference>
<dbReference type="Pfam" id="PF00501">
    <property type="entry name" value="AMP-binding"/>
    <property type="match status" value="2"/>
</dbReference>
<dbReference type="NCBIfam" id="TIGR01720">
    <property type="entry name" value="NRPS-para261"/>
    <property type="match status" value="1"/>
</dbReference>
<evidence type="ECO:0000259" key="6">
    <source>
        <dbReference type="PROSITE" id="PS50075"/>
    </source>
</evidence>
<evidence type="ECO:0000256" key="2">
    <source>
        <dbReference type="ARBA" id="ARBA00022450"/>
    </source>
</evidence>
<dbReference type="Gene3D" id="3.30.300.30">
    <property type="match status" value="2"/>
</dbReference>
<dbReference type="InterPro" id="IPR023213">
    <property type="entry name" value="CAT-like_dom_sf"/>
</dbReference>
<evidence type="ECO:0000256" key="3">
    <source>
        <dbReference type="ARBA" id="ARBA00022553"/>
    </source>
</evidence>
<dbReference type="PANTHER" id="PTHR45527:SF14">
    <property type="entry name" value="PLIPASTATIN SYNTHASE SUBUNIT B"/>
    <property type="match status" value="1"/>
</dbReference>
<gene>
    <name evidence="7" type="ORF">ISF26_08070</name>
</gene>
<dbReference type="Gene3D" id="3.40.50.980">
    <property type="match status" value="4"/>
</dbReference>
<dbReference type="Proteomes" id="UP001054846">
    <property type="component" value="Chromosome"/>
</dbReference>
<dbReference type="SUPFAM" id="SSF47336">
    <property type="entry name" value="ACP-like"/>
    <property type="match status" value="2"/>
</dbReference>
<keyword evidence="8" id="KW-1185">Reference proteome</keyword>
<keyword evidence="5" id="KW-0045">Antibiotic biosynthesis</keyword>
<dbReference type="InterPro" id="IPR020845">
    <property type="entry name" value="AMP-binding_CS"/>
</dbReference>
<dbReference type="InterPro" id="IPR045851">
    <property type="entry name" value="AMP-bd_C_sf"/>
</dbReference>
<dbReference type="Gene3D" id="2.30.38.10">
    <property type="entry name" value="Luciferase, Domain 3"/>
    <property type="match status" value="2"/>
</dbReference>
<dbReference type="InterPro" id="IPR006162">
    <property type="entry name" value="Ppantetheine_attach_site"/>
</dbReference>
<dbReference type="InterPro" id="IPR025110">
    <property type="entry name" value="AMP-bd_C"/>
</dbReference>
<dbReference type="PROSITE" id="PS00455">
    <property type="entry name" value="AMP_BINDING"/>
    <property type="match status" value="2"/>
</dbReference>
<dbReference type="InterPro" id="IPR029058">
    <property type="entry name" value="AB_hydrolase_fold"/>
</dbReference>
<protein>
    <submittedName>
        <fullName evidence="7">Amino acid adenylation domain-containing protein</fullName>
    </submittedName>
</protein>